<dbReference type="Gene3D" id="1.25.10.10">
    <property type="entry name" value="Leucine-rich Repeat Variant"/>
    <property type="match status" value="2"/>
</dbReference>
<dbReference type="InterPro" id="IPR016024">
    <property type="entry name" value="ARM-type_fold"/>
</dbReference>
<dbReference type="AlphaFoldDB" id="A0A0D7B787"/>
<reference evidence="1 2" key="1">
    <citation type="journal article" date="2015" name="Fungal Genet. Biol.">
        <title>Evolution of novel wood decay mechanisms in Agaricales revealed by the genome sequences of Fistulina hepatica and Cylindrobasidium torrendii.</title>
        <authorList>
            <person name="Floudas D."/>
            <person name="Held B.W."/>
            <person name="Riley R."/>
            <person name="Nagy L.G."/>
            <person name="Koehler G."/>
            <person name="Ransdell A.S."/>
            <person name="Younus H."/>
            <person name="Chow J."/>
            <person name="Chiniquy J."/>
            <person name="Lipzen A."/>
            <person name="Tritt A."/>
            <person name="Sun H."/>
            <person name="Haridas S."/>
            <person name="LaButti K."/>
            <person name="Ohm R.A."/>
            <person name="Kues U."/>
            <person name="Blanchette R.A."/>
            <person name="Grigoriev I.V."/>
            <person name="Minto R.E."/>
            <person name="Hibbett D.S."/>
        </authorList>
    </citation>
    <scope>NUCLEOTIDE SEQUENCE [LARGE SCALE GENOMIC DNA]</scope>
    <source>
        <strain evidence="1 2">FP15055 ss-10</strain>
    </source>
</reference>
<dbReference type="InterPro" id="IPR000225">
    <property type="entry name" value="Armadillo"/>
</dbReference>
<dbReference type="EMBL" id="KN880555">
    <property type="protein sequence ID" value="KIY66413.1"/>
    <property type="molecule type" value="Genomic_DNA"/>
</dbReference>
<proteinExistence type="predicted"/>
<dbReference type="SMART" id="SM00185">
    <property type="entry name" value="ARM"/>
    <property type="match status" value="4"/>
</dbReference>
<keyword evidence="2" id="KW-1185">Reference proteome</keyword>
<dbReference type="OrthoDB" id="1668230at2759"/>
<protein>
    <submittedName>
        <fullName evidence="1">ARM repeat-containing protein</fullName>
    </submittedName>
</protein>
<dbReference type="InterPro" id="IPR011989">
    <property type="entry name" value="ARM-like"/>
</dbReference>
<accession>A0A0D7B787</accession>
<dbReference type="STRING" id="1314674.A0A0D7B787"/>
<dbReference type="Proteomes" id="UP000054007">
    <property type="component" value="Unassembled WGS sequence"/>
</dbReference>
<evidence type="ECO:0000313" key="2">
    <source>
        <dbReference type="Proteomes" id="UP000054007"/>
    </source>
</evidence>
<gene>
    <name evidence="1" type="ORF">CYLTODRAFT_377772</name>
</gene>
<evidence type="ECO:0000313" key="1">
    <source>
        <dbReference type="EMBL" id="KIY66413.1"/>
    </source>
</evidence>
<name>A0A0D7B787_9AGAR</name>
<dbReference type="SUPFAM" id="SSF48371">
    <property type="entry name" value="ARM repeat"/>
    <property type="match status" value="1"/>
</dbReference>
<organism evidence="1 2">
    <name type="scientific">Cylindrobasidium torrendii FP15055 ss-10</name>
    <dbReference type="NCBI Taxonomy" id="1314674"/>
    <lineage>
        <taxon>Eukaryota</taxon>
        <taxon>Fungi</taxon>
        <taxon>Dikarya</taxon>
        <taxon>Basidiomycota</taxon>
        <taxon>Agaricomycotina</taxon>
        <taxon>Agaricomycetes</taxon>
        <taxon>Agaricomycetidae</taxon>
        <taxon>Agaricales</taxon>
        <taxon>Marasmiineae</taxon>
        <taxon>Physalacriaceae</taxon>
        <taxon>Cylindrobasidium</taxon>
    </lineage>
</organism>
<sequence>MLASQSDRDAQKLVTAGIVPTLIFLLKIRAAECTGLELVLATLGLLAHDPLSANTMFRTNTTHTLLELFKASISEEVSVLALWCLNRMCRTAEVANGLIKQGLSRVLLEQGFSPALSTPPIWRMAAYTLGVLIFNDGIAEMVAEQGAVVEIVDLLQRSSDRGGDPQDVCAALYAAARMSRSIKLAKLLAKAGLVPLLAASLATSTDPSVLLWSARAAGCLMRPNSGEMAKTLLDAGVAHGLARLPSVLSVSEVEPLGSFAFAIQRFSCAEWGSGTRKALVEAGVVDALLAGLRTVADEPYPAIHVEMALAVSFLGDVGGGAIRKEIISAGGITILKRVAAVASADVAKVCLMAVTSITGNIWTRNAASAKTAMSHNWNGGCPDWHAPCPVKLTVLRDGFDSVSTI</sequence>